<comment type="caution">
    <text evidence="1">The sequence shown here is derived from an EMBL/GenBank/DDBJ whole genome shotgun (WGS) entry which is preliminary data.</text>
</comment>
<sequence length="216" mass="24549">MISANPQLAISQWITKLVKKVVEMKQGHDIHNSWFSIGTNGTTRKYEASELKLKWSKTVLSHHLEVLDGLVSNGHHHLIPYMSLLGAVITLISGAMSPEIQDFGGRLFESVAASLMQDRPSEVHQFSTALWNRAIDGTGDNEDQTTKWKHWMLGAFGPNLVLLNVESLPWRTRHDICQKNLYYCHNKSSILFAFLNLLKHYLKKIEKKFGSVIVKN</sequence>
<organism evidence="1 2">
    <name type="scientific">Reticulomyxa filosa</name>
    <dbReference type="NCBI Taxonomy" id="46433"/>
    <lineage>
        <taxon>Eukaryota</taxon>
        <taxon>Sar</taxon>
        <taxon>Rhizaria</taxon>
        <taxon>Retaria</taxon>
        <taxon>Foraminifera</taxon>
        <taxon>Monothalamids</taxon>
        <taxon>Reticulomyxidae</taxon>
        <taxon>Reticulomyxa</taxon>
    </lineage>
</organism>
<gene>
    <name evidence="1" type="ORF">RFI_30387</name>
</gene>
<proteinExistence type="predicted"/>
<evidence type="ECO:0000313" key="1">
    <source>
        <dbReference type="EMBL" id="ETO07006.1"/>
    </source>
</evidence>
<dbReference type="AlphaFoldDB" id="X6M080"/>
<evidence type="ECO:0000313" key="2">
    <source>
        <dbReference type="Proteomes" id="UP000023152"/>
    </source>
</evidence>
<dbReference type="EMBL" id="ASPP01026613">
    <property type="protein sequence ID" value="ETO07006.1"/>
    <property type="molecule type" value="Genomic_DNA"/>
</dbReference>
<accession>X6M080</accession>
<protein>
    <submittedName>
        <fullName evidence="1">Uncharacterized protein</fullName>
    </submittedName>
</protein>
<reference evidence="1 2" key="1">
    <citation type="journal article" date="2013" name="Curr. Biol.">
        <title>The Genome of the Foraminiferan Reticulomyxa filosa.</title>
        <authorList>
            <person name="Glockner G."/>
            <person name="Hulsmann N."/>
            <person name="Schleicher M."/>
            <person name="Noegel A.A."/>
            <person name="Eichinger L."/>
            <person name="Gallinger C."/>
            <person name="Pawlowski J."/>
            <person name="Sierra R."/>
            <person name="Euteneuer U."/>
            <person name="Pillet L."/>
            <person name="Moustafa A."/>
            <person name="Platzer M."/>
            <person name="Groth M."/>
            <person name="Szafranski K."/>
            <person name="Schliwa M."/>
        </authorList>
    </citation>
    <scope>NUCLEOTIDE SEQUENCE [LARGE SCALE GENOMIC DNA]</scope>
</reference>
<name>X6M080_RETFI</name>
<dbReference type="Proteomes" id="UP000023152">
    <property type="component" value="Unassembled WGS sequence"/>
</dbReference>
<keyword evidence="2" id="KW-1185">Reference proteome</keyword>